<accession>A0A9P6CQB1</accession>
<protein>
    <submittedName>
        <fullName evidence="2">Uncharacterized protein</fullName>
    </submittedName>
</protein>
<feature type="region of interest" description="Disordered" evidence="1">
    <location>
        <begin position="58"/>
        <end position="86"/>
    </location>
</feature>
<gene>
    <name evidence="2" type="ORF">BDN70DRAFT_996280</name>
</gene>
<keyword evidence="3" id="KW-1185">Reference proteome</keyword>
<dbReference type="OrthoDB" id="3256296at2759"/>
<feature type="region of interest" description="Disordered" evidence="1">
    <location>
        <begin position="1"/>
        <end position="24"/>
    </location>
</feature>
<evidence type="ECO:0000313" key="3">
    <source>
        <dbReference type="Proteomes" id="UP000807469"/>
    </source>
</evidence>
<dbReference type="Proteomes" id="UP000807469">
    <property type="component" value="Unassembled WGS sequence"/>
</dbReference>
<evidence type="ECO:0000256" key="1">
    <source>
        <dbReference type="SAM" id="MobiDB-lite"/>
    </source>
</evidence>
<name>A0A9P6CQB1_9AGAR</name>
<comment type="caution">
    <text evidence="2">The sequence shown here is derived from an EMBL/GenBank/DDBJ whole genome shotgun (WGS) entry which is preliminary data.</text>
</comment>
<organism evidence="2 3">
    <name type="scientific">Pholiota conissans</name>
    <dbReference type="NCBI Taxonomy" id="109636"/>
    <lineage>
        <taxon>Eukaryota</taxon>
        <taxon>Fungi</taxon>
        <taxon>Dikarya</taxon>
        <taxon>Basidiomycota</taxon>
        <taxon>Agaricomycotina</taxon>
        <taxon>Agaricomycetes</taxon>
        <taxon>Agaricomycetidae</taxon>
        <taxon>Agaricales</taxon>
        <taxon>Agaricineae</taxon>
        <taxon>Strophariaceae</taxon>
        <taxon>Pholiota</taxon>
    </lineage>
</organism>
<feature type="compositionally biased region" description="Pro residues" evidence="1">
    <location>
        <begin position="1"/>
        <end position="11"/>
    </location>
</feature>
<sequence>MSNLPGPPGLPHTPYRITNNGPLTPNTHNFNTVFTTPGSSFPSYPASLSSTPILSTLIPPSLSSRRRKGKENDENVLPSGGPVSKKPRIKRSLSNFEKLHKFYAFLKHELEWSYGELLFRTSEDFAGYDTTSTLAQSSSSTNLYATREQMAAVMQHFFNGNGSYTTSLILSNWLKHPYGRLQRSSPEMFSVTIPYTSIKPVRAALTSFAAQVVQEKLVTEAEDAIKVSSGLHVSLSSHKTGAKKLEWTDIGSATVEKTKKIIREHQPLTWSLLMKLAARPPRSLNGAKVVCVKRPPELAVTNVISTLNFSRSSRAKLLPLATGILYFGSSASTDLFRYRSRIAEMPAYGSVIRAMQTLAEHEA</sequence>
<evidence type="ECO:0000313" key="2">
    <source>
        <dbReference type="EMBL" id="KAF9475611.1"/>
    </source>
</evidence>
<reference evidence="2" key="1">
    <citation type="submission" date="2020-11" db="EMBL/GenBank/DDBJ databases">
        <authorList>
            <consortium name="DOE Joint Genome Institute"/>
            <person name="Ahrendt S."/>
            <person name="Riley R."/>
            <person name="Andreopoulos W."/>
            <person name="Labutti K."/>
            <person name="Pangilinan J."/>
            <person name="Ruiz-Duenas F.J."/>
            <person name="Barrasa J.M."/>
            <person name="Sanchez-Garcia M."/>
            <person name="Camarero S."/>
            <person name="Miyauchi S."/>
            <person name="Serrano A."/>
            <person name="Linde D."/>
            <person name="Babiker R."/>
            <person name="Drula E."/>
            <person name="Ayuso-Fernandez I."/>
            <person name="Pacheco R."/>
            <person name="Padilla G."/>
            <person name="Ferreira P."/>
            <person name="Barriuso J."/>
            <person name="Kellner H."/>
            <person name="Castanera R."/>
            <person name="Alfaro M."/>
            <person name="Ramirez L."/>
            <person name="Pisabarro A.G."/>
            <person name="Kuo A."/>
            <person name="Tritt A."/>
            <person name="Lipzen A."/>
            <person name="He G."/>
            <person name="Yan M."/>
            <person name="Ng V."/>
            <person name="Cullen D."/>
            <person name="Martin F."/>
            <person name="Rosso M.-N."/>
            <person name="Henrissat B."/>
            <person name="Hibbett D."/>
            <person name="Martinez A.T."/>
            <person name="Grigoriev I.V."/>
        </authorList>
    </citation>
    <scope>NUCLEOTIDE SEQUENCE</scope>
    <source>
        <strain evidence="2">CIRM-BRFM 674</strain>
    </source>
</reference>
<proteinExistence type="predicted"/>
<dbReference type="AlphaFoldDB" id="A0A9P6CQB1"/>
<dbReference type="EMBL" id="MU155325">
    <property type="protein sequence ID" value="KAF9475611.1"/>
    <property type="molecule type" value="Genomic_DNA"/>
</dbReference>